<feature type="region of interest" description="Disordered" evidence="7">
    <location>
        <begin position="1077"/>
        <end position="1104"/>
    </location>
</feature>
<name>A0A9Q1GN33_9CARY</name>
<keyword evidence="4 6" id="KW-0804">Transcription</keyword>
<gene>
    <name evidence="9" type="ORF">Cgig2_023441</name>
</gene>
<dbReference type="PANTHER" id="PTHR14898">
    <property type="entry name" value="ENHANCER OF POLYCOMB"/>
    <property type="match status" value="1"/>
</dbReference>
<dbReference type="GO" id="GO:0035267">
    <property type="term" value="C:NuA4 histone acetyltransferase complex"/>
    <property type="evidence" value="ECO:0007669"/>
    <property type="project" value="InterPro"/>
</dbReference>
<dbReference type="GO" id="GO:0005634">
    <property type="term" value="C:nucleus"/>
    <property type="evidence" value="ECO:0007669"/>
    <property type="project" value="UniProtKB-SubCell"/>
</dbReference>
<feature type="region of interest" description="Disordered" evidence="7">
    <location>
        <begin position="984"/>
        <end position="1003"/>
    </location>
</feature>
<feature type="compositionally biased region" description="Polar residues" evidence="7">
    <location>
        <begin position="509"/>
        <end position="521"/>
    </location>
</feature>
<dbReference type="Pfam" id="PF10513">
    <property type="entry name" value="EPL1"/>
    <property type="match status" value="1"/>
</dbReference>
<feature type="compositionally biased region" description="Basic and acidic residues" evidence="7">
    <location>
        <begin position="984"/>
        <end position="993"/>
    </location>
</feature>
<protein>
    <recommendedName>
        <fullName evidence="6">Enhancer of polycomb-like protein</fullName>
    </recommendedName>
</protein>
<feature type="compositionally biased region" description="Basic and acidic residues" evidence="7">
    <location>
        <begin position="134"/>
        <end position="150"/>
    </location>
</feature>
<feature type="compositionally biased region" description="Basic and acidic residues" evidence="7">
    <location>
        <begin position="210"/>
        <end position="219"/>
    </location>
</feature>
<feature type="region of interest" description="Disordered" evidence="7">
    <location>
        <begin position="128"/>
        <end position="285"/>
    </location>
</feature>
<evidence type="ECO:0000256" key="2">
    <source>
        <dbReference type="ARBA" id="ARBA00008035"/>
    </source>
</evidence>
<dbReference type="Gene3D" id="2.30.30.140">
    <property type="match status" value="1"/>
</dbReference>
<feature type="compositionally biased region" description="Basic and acidic residues" evidence="7">
    <location>
        <begin position="253"/>
        <end position="277"/>
    </location>
</feature>
<feature type="domain" description="Tudor" evidence="8">
    <location>
        <begin position="384"/>
        <end position="442"/>
    </location>
</feature>
<evidence type="ECO:0000256" key="1">
    <source>
        <dbReference type="ARBA" id="ARBA00004123"/>
    </source>
</evidence>
<evidence type="ECO:0000256" key="5">
    <source>
        <dbReference type="ARBA" id="ARBA00023242"/>
    </source>
</evidence>
<feature type="region of interest" description="Disordered" evidence="7">
    <location>
        <begin position="496"/>
        <end position="538"/>
    </location>
</feature>
<keyword evidence="10" id="KW-1185">Reference proteome</keyword>
<dbReference type="OrthoDB" id="435275at2759"/>
<accession>A0A9Q1GN33</accession>
<comment type="subcellular location">
    <subcellularLocation>
        <location evidence="1 6">Nucleus</location>
    </subcellularLocation>
</comment>
<dbReference type="CDD" id="cd20404">
    <property type="entry name" value="Tudor_Agenet_AtEML-like"/>
    <property type="match status" value="1"/>
</dbReference>
<evidence type="ECO:0000313" key="9">
    <source>
        <dbReference type="EMBL" id="KAJ8422199.1"/>
    </source>
</evidence>
<organism evidence="9 10">
    <name type="scientific">Carnegiea gigantea</name>
    <dbReference type="NCBI Taxonomy" id="171969"/>
    <lineage>
        <taxon>Eukaryota</taxon>
        <taxon>Viridiplantae</taxon>
        <taxon>Streptophyta</taxon>
        <taxon>Embryophyta</taxon>
        <taxon>Tracheophyta</taxon>
        <taxon>Spermatophyta</taxon>
        <taxon>Magnoliopsida</taxon>
        <taxon>eudicotyledons</taxon>
        <taxon>Gunneridae</taxon>
        <taxon>Pentapetalae</taxon>
        <taxon>Caryophyllales</taxon>
        <taxon>Cactineae</taxon>
        <taxon>Cactaceae</taxon>
        <taxon>Cactoideae</taxon>
        <taxon>Echinocereeae</taxon>
        <taxon>Carnegiea</taxon>
    </lineage>
</organism>
<dbReference type="SMART" id="SM00333">
    <property type="entry name" value="TUDOR"/>
    <property type="match status" value="1"/>
</dbReference>
<keyword evidence="5 6" id="KW-0539">Nucleus</keyword>
<feature type="compositionally biased region" description="Polar residues" evidence="7">
    <location>
        <begin position="8"/>
        <end position="18"/>
    </location>
</feature>
<comment type="similarity">
    <text evidence="2 6">Belongs to the enhancer of polycomb family.</text>
</comment>
<feature type="region of interest" description="Disordered" evidence="7">
    <location>
        <begin position="450"/>
        <end position="478"/>
    </location>
</feature>
<evidence type="ECO:0000256" key="6">
    <source>
        <dbReference type="RuleBase" id="RU361124"/>
    </source>
</evidence>
<dbReference type="GO" id="GO:0006357">
    <property type="term" value="P:regulation of transcription by RNA polymerase II"/>
    <property type="evidence" value="ECO:0007669"/>
    <property type="project" value="InterPro"/>
</dbReference>
<evidence type="ECO:0000256" key="7">
    <source>
        <dbReference type="SAM" id="MobiDB-lite"/>
    </source>
</evidence>
<reference evidence="9" key="1">
    <citation type="submission" date="2022-04" db="EMBL/GenBank/DDBJ databases">
        <title>Carnegiea gigantea Genome sequencing and assembly v2.</title>
        <authorList>
            <person name="Copetti D."/>
            <person name="Sanderson M.J."/>
            <person name="Burquez A."/>
            <person name="Wojciechowski M.F."/>
        </authorList>
    </citation>
    <scope>NUCLEOTIDE SEQUENCE</scope>
    <source>
        <strain evidence="9">SGP5-SGP5p</strain>
        <tissue evidence="9">Aerial part</tissue>
    </source>
</reference>
<dbReference type="Proteomes" id="UP001153076">
    <property type="component" value="Unassembled WGS sequence"/>
</dbReference>
<evidence type="ECO:0000256" key="3">
    <source>
        <dbReference type="ARBA" id="ARBA00023015"/>
    </source>
</evidence>
<dbReference type="InterPro" id="IPR024943">
    <property type="entry name" value="Enhancer_polycomb"/>
</dbReference>
<evidence type="ECO:0000313" key="10">
    <source>
        <dbReference type="Proteomes" id="UP001153076"/>
    </source>
</evidence>
<evidence type="ECO:0000259" key="8">
    <source>
        <dbReference type="SMART" id="SM00333"/>
    </source>
</evidence>
<dbReference type="InterPro" id="IPR019542">
    <property type="entry name" value="Enhancer_polycomb-like_N"/>
</dbReference>
<dbReference type="InterPro" id="IPR002999">
    <property type="entry name" value="Tudor"/>
</dbReference>
<sequence length="1675" mass="187078">MLMEHSAETSQGTENAKNSRLLDLQKLYNTKPWVSSGRKEGSHSIGSSSALKRKLGSEDQKRVAKKSKKEVLLSSLSSGKQSKKRAAEACQGRLGSASTQLGKSEPVDDQKVNGVGGLGGITLNLNANVSIPKRPRDLVGRKKVEVDPGTKQEGTSSSKASSDEGCGKLNGNPGGSLLQNGNVDEKLDLNGGSEGISSRGFIAKVKQKKSPGDHTENKSRGSNSHQNLKREDSHLSVHNGNASTKKARRTPKKTKEAKRANAGATKEKRQALDETTRICDGSQDDEENLEANAARMLSSRFDTSCTGYSSRAKSSKLPSTDVLSALISSTGNVVAPQPNSRAESDVLSSDAEVRVLRPRDQMKGKGLLRKRRHFYEVLSREMDSYWVLNRRIKVFWPLDQSWYVGHVIAYDPDRKLHHIKYDDRDEEWVDLQNERFKLLLLPSEVPGKVGSKNSRIHDNQARKAKRCKTTDKEKNGNSYMESEPIISWLARSAHQKSPTYGARNKHRTLSGTAKSQSSSFSEGKVDPQGSLEVGSSGRNADDLVCSSEFLQSPADSLSNGKSLTENVISHNRRPPIVYFRRRFHRRKQQLGDIHGIELCQLSDKPPRCGNGPDFVDSFDLAADMLHSVAEYDHVTTRLSPDEFIWSTDDCGVLKLTIPVTNLKVFRLKLCLPLHVIIDNLFGGQYFVHLLQNGSLVSLWPMVHLEFLFVDNIVGLRFLLYEGCLKTAVFLVFLVMDVFHLSNQNELLVDHQLPVTSIRFRFTGLQDLQRQLVFTFYNFSEVANSKWSYLDRKLKQHCLLTKQLPPSECTYDNIKALRNGCNRLPLTCVSRKSSSVMNLQKRSRQQRMSITSRQSTCIRLNTLSCDSDEKLGKLPSFALSFAAAPTFFLSLHLKLLMEHSIPPSALGELDPVSLMDFSDPALSEGRNSWVLSRGKSELESCSNLDLDVSVSSDCAAGVATKACHSSQAFPGTDANIQLEKGKTQLTEPDHRRMSEQPLDGNGQLSPVEFRLECSPSTGLTVEIPSVDLIERDANGGVQNTHCSPKLGLDISDCTVHSPGPTASRNVWHLSRVGRSSCSANRSPTWPDGKQDILRNGFGNGPKKPRTQVSYSLPSGGHDYNSKYKFHHAKGFPHKRIRRASERKTSEAFTTSQRNVELLSCDANVLVTVGDRGWRECGAKVVLELVDHNEWRLAVKIYGDTKYSYKAHQFLQLGTTNRYTHAMMWKGGKDWILEFPDRSQWAMFKEMHEECYNRNFRAASVKNIPIPGVRLVEETDDNVPEVPFVRPSAKYHRQLETDVDIATDPGRVLYDMDSDDEQWVAKHRASDSNVGSCRDISDEMFERTMDVFEKVAYAKQHDHLSSDELEELAEFGPIEAIRIIHEHWRDKRLRKGMPLIRHLQPPLWEKYQQQVKKWEQAMMKGSAAISSGCQEKPITIEKPPMFAFCLKPRGLEVPNRGSKQRSQKKLPVGAIGSVISGDQDAFHLVGRRLNGNVLGDDKVIYAAYNQGTSDSSPVLQGSARVFSPRDAGGVGYFSLSSDGSEKSQYPKLYRNKSKKLCFIPSSNDQQPFASYGQRTMGKRIAIHGWNGSSSERHTTMDHQPDRFRRPSFEQLDPSEIDEFRLRDAASAARHAVTIAKMKRENAQRMLCRADLAMHKAVAAIMTAEAINASYDGTDDNV</sequence>
<keyword evidence="3 6" id="KW-0805">Transcription regulation</keyword>
<comment type="caution">
    <text evidence="9">The sequence shown here is derived from an EMBL/GenBank/DDBJ whole genome shotgun (WGS) entry which is preliminary data.</text>
</comment>
<evidence type="ECO:0000256" key="4">
    <source>
        <dbReference type="ARBA" id="ARBA00023163"/>
    </source>
</evidence>
<feature type="region of interest" description="Disordered" evidence="7">
    <location>
        <begin position="1"/>
        <end position="114"/>
    </location>
</feature>
<dbReference type="EMBL" id="JAKOGI010002343">
    <property type="protein sequence ID" value="KAJ8422199.1"/>
    <property type="molecule type" value="Genomic_DNA"/>
</dbReference>
<proteinExistence type="inferred from homology"/>